<evidence type="ECO:0000256" key="1">
    <source>
        <dbReference type="SAM" id="Phobius"/>
    </source>
</evidence>
<reference evidence="2 3" key="2">
    <citation type="journal article" date="2008" name="Int. J. Syst. Evol. Microbiol.">
        <title>Methanocella paludicola gen. nov., sp. nov., a methane-producing archaeon, the first isolate of the lineage 'Rice Cluster I', and proposal of the new archaeal order Methanocellales ord. nov.</title>
        <authorList>
            <person name="Sakai S."/>
            <person name="Imachi H."/>
            <person name="Hanada S."/>
            <person name="Ohashi A."/>
            <person name="Harada H."/>
            <person name="Kamagata Y."/>
        </authorList>
    </citation>
    <scope>NUCLEOTIDE SEQUENCE [LARGE SCALE GENOMIC DNA]</scope>
    <source>
        <strain evidence="3">DSM 17711 / JCM 13418 / NBRC 101707 / SANAE</strain>
    </source>
</reference>
<sequence>MPRNDLLETFADALKYASSNISALLVGGIVFFLSAFAVGLPFFLGYITRCMREAIGGNGILPEWNNIVDMFWDGLRMVVVFLAYALAYLVVISLVALSVFIFQALNMPFMVLLSTIALVVTMAVTAVVFCVVFFASWVLYATCDSVRVALTPGRIRGLISLDPKGYLTTLIASVAIIAIGSVSALLVVIIPWVGFAAFSAISFNYSKYYQTTLVRDTLARDTLRGAS</sequence>
<name>D1Z2T0_METPS</name>
<feature type="transmembrane region" description="Helical" evidence="1">
    <location>
        <begin position="170"/>
        <end position="198"/>
    </location>
</feature>
<dbReference type="STRING" id="304371.MCP_2930"/>
<dbReference type="eggNOG" id="arCOG02879">
    <property type="taxonomic scope" value="Archaea"/>
</dbReference>
<feature type="transmembrane region" description="Helical" evidence="1">
    <location>
        <begin position="109"/>
        <end position="140"/>
    </location>
</feature>
<keyword evidence="3" id="KW-1185">Reference proteome</keyword>
<dbReference type="EMBL" id="AP011532">
    <property type="protein sequence ID" value="BAI63002.1"/>
    <property type="molecule type" value="Genomic_DNA"/>
</dbReference>
<dbReference type="InParanoid" id="D1Z2T0"/>
<dbReference type="RefSeq" id="WP_012901672.1">
    <property type="nucleotide sequence ID" value="NC_013665.1"/>
</dbReference>
<feature type="transmembrane region" description="Helical" evidence="1">
    <location>
        <begin position="78"/>
        <end position="102"/>
    </location>
</feature>
<dbReference type="Pfam" id="PF13197">
    <property type="entry name" value="DUF4013"/>
    <property type="match status" value="1"/>
</dbReference>
<keyword evidence="1" id="KW-1133">Transmembrane helix</keyword>
<dbReference type="KEGG" id="mpd:MCP_2930"/>
<dbReference type="InterPro" id="IPR025098">
    <property type="entry name" value="DUF4013"/>
</dbReference>
<dbReference type="AlphaFoldDB" id="D1Z2T0"/>
<gene>
    <name evidence="2" type="ordered locus">MCP_2930</name>
</gene>
<keyword evidence="1" id="KW-0472">Membrane</keyword>
<evidence type="ECO:0000313" key="2">
    <source>
        <dbReference type="EMBL" id="BAI63002.1"/>
    </source>
</evidence>
<protein>
    <recommendedName>
        <fullName evidence="4">DUF4013 domain-containing protein</fullName>
    </recommendedName>
</protein>
<evidence type="ECO:0008006" key="4">
    <source>
        <dbReference type="Google" id="ProtNLM"/>
    </source>
</evidence>
<keyword evidence="1" id="KW-0812">Transmembrane</keyword>
<dbReference type="OrthoDB" id="107590at2157"/>
<proteinExistence type="predicted"/>
<evidence type="ECO:0000313" key="3">
    <source>
        <dbReference type="Proteomes" id="UP000001882"/>
    </source>
</evidence>
<feature type="transmembrane region" description="Helical" evidence="1">
    <location>
        <begin position="21"/>
        <end position="44"/>
    </location>
</feature>
<organism evidence="2 3">
    <name type="scientific">Methanocella paludicola (strain DSM 17711 / JCM 13418 / NBRC 101707 / SANAE)</name>
    <dbReference type="NCBI Taxonomy" id="304371"/>
    <lineage>
        <taxon>Archaea</taxon>
        <taxon>Methanobacteriati</taxon>
        <taxon>Methanobacteriota</taxon>
        <taxon>Stenosarchaea group</taxon>
        <taxon>Methanomicrobia</taxon>
        <taxon>Methanocellales</taxon>
        <taxon>Methanocellaceae</taxon>
        <taxon>Methanocella</taxon>
    </lineage>
</organism>
<reference evidence="3" key="3">
    <citation type="journal article" date="2011" name="PLoS ONE">
        <title>Genome sequence of a mesophilic hydrogenotrophic methanogen Methanocella paludicola, the first cultivated representative of the order Methanocellales.</title>
        <authorList>
            <person name="Sakai S."/>
            <person name="Takaki Y."/>
            <person name="Shimamura S."/>
            <person name="Sekine M."/>
            <person name="Tajima T."/>
            <person name="Kosugi H."/>
            <person name="Ichikawa N."/>
            <person name="Tasumi E."/>
            <person name="Hiraki A.T."/>
            <person name="Shimizu A."/>
            <person name="Kato Y."/>
            <person name="Nishiko R."/>
            <person name="Mori K."/>
            <person name="Fujita N."/>
            <person name="Imachi H."/>
            <person name="Takai K."/>
        </authorList>
    </citation>
    <scope>NUCLEOTIDE SEQUENCE [LARGE SCALE GENOMIC DNA]</scope>
    <source>
        <strain evidence="3">DSM 17711 / JCM 13418 / NBRC 101707 / SANAE</strain>
    </source>
</reference>
<accession>D1Z2T0</accession>
<dbReference type="Proteomes" id="UP000001882">
    <property type="component" value="Chromosome"/>
</dbReference>
<reference evidence="2 3" key="1">
    <citation type="journal article" date="2007" name="Appl. Environ. Microbiol.">
        <title>Isolation of key methanogens for global methane emission from rice paddy fields: a novel isolate affiliated with the clone cluster rice cluster I.</title>
        <authorList>
            <person name="Sakai S."/>
            <person name="Imachi H."/>
            <person name="Sekiguchi Y."/>
            <person name="Ohashi A."/>
            <person name="Harada H."/>
            <person name="Kamagata Y."/>
        </authorList>
    </citation>
    <scope>NUCLEOTIDE SEQUENCE [LARGE SCALE GENOMIC DNA]</scope>
    <source>
        <strain evidence="3">DSM 17711 / JCM 13418 / NBRC 101707 / SANAE</strain>
    </source>
</reference>
<dbReference type="GeneID" id="8682788"/>